<evidence type="ECO:0008006" key="3">
    <source>
        <dbReference type="Google" id="ProtNLM"/>
    </source>
</evidence>
<dbReference type="Proteomes" id="UP000076079">
    <property type="component" value="Chromosome"/>
</dbReference>
<reference evidence="2" key="2">
    <citation type="submission" date="2016-04" db="EMBL/GenBank/DDBJ databases">
        <title>First Complete Genome Sequence of a Subdivision 6 Acidobacterium.</title>
        <authorList>
            <person name="Huang S."/>
            <person name="Vieira S."/>
            <person name="Bunk B."/>
            <person name="Riedel T."/>
            <person name="Sproeer C."/>
            <person name="Overmann J."/>
        </authorList>
    </citation>
    <scope>NUCLEOTIDE SEQUENCE [LARGE SCALE GENOMIC DNA]</scope>
    <source>
        <strain evidence="2">DSM 100886 HEG_-6_39</strain>
    </source>
</reference>
<sequence length="139" mass="15292">MWKRRTDGTGAVQVTRQGGFAALESPDGRFLYYSKEAAGGPALWRMPVDGGKENEVVAGISDWSTFAPLDHGVYFIPRRGHTAPASIQFLSFADGRITTIMAISKPVFVGFTVSSDGKSLLYTQIDQEVSDLMLIERFR</sequence>
<dbReference type="Gene3D" id="2.120.10.30">
    <property type="entry name" value="TolB, C-terminal domain"/>
    <property type="match status" value="1"/>
</dbReference>
<name>A0A143PGJ1_LUTPR</name>
<dbReference type="InterPro" id="IPR011659">
    <property type="entry name" value="WD40"/>
</dbReference>
<proteinExistence type="predicted"/>
<keyword evidence="2" id="KW-1185">Reference proteome</keyword>
<dbReference type="OrthoDB" id="113438at2"/>
<reference evidence="1 2" key="1">
    <citation type="journal article" date="2016" name="Genome Announc.">
        <title>First Complete Genome Sequence of a Subdivision 6 Acidobacterium Strain.</title>
        <authorList>
            <person name="Huang S."/>
            <person name="Vieira S."/>
            <person name="Bunk B."/>
            <person name="Riedel T."/>
            <person name="Sproer C."/>
            <person name="Overmann J."/>
        </authorList>
    </citation>
    <scope>NUCLEOTIDE SEQUENCE [LARGE SCALE GENOMIC DNA]</scope>
    <source>
        <strain evidence="2">DSM 100886 HEG_-6_39</strain>
    </source>
</reference>
<protein>
    <recommendedName>
        <fullName evidence="3">Translocation protein TolB</fullName>
    </recommendedName>
</protein>
<dbReference type="InterPro" id="IPR011042">
    <property type="entry name" value="6-blade_b-propeller_TolB-like"/>
</dbReference>
<dbReference type="Pfam" id="PF07676">
    <property type="entry name" value="PD40"/>
    <property type="match status" value="1"/>
</dbReference>
<dbReference type="STRING" id="1855912.LuPra_00044"/>
<dbReference type="SUPFAM" id="SSF69304">
    <property type="entry name" value="Tricorn protease N-terminal domain"/>
    <property type="match status" value="1"/>
</dbReference>
<dbReference type="RefSeq" id="WP_157898565.1">
    <property type="nucleotide sequence ID" value="NZ_CP015136.1"/>
</dbReference>
<evidence type="ECO:0000313" key="2">
    <source>
        <dbReference type="Proteomes" id="UP000076079"/>
    </source>
</evidence>
<dbReference type="AlphaFoldDB" id="A0A143PGJ1"/>
<gene>
    <name evidence="1" type="ORF">LuPra_00044</name>
</gene>
<dbReference type="KEGG" id="abac:LuPra_00044"/>
<accession>A0A143PGJ1</accession>
<evidence type="ECO:0000313" key="1">
    <source>
        <dbReference type="EMBL" id="AMY06884.1"/>
    </source>
</evidence>
<dbReference type="EMBL" id="CP015136">
    <property type="protein sequence ID" value="AMY06884.1"/>
    <property type="molecule type" value="Genomic_DNA"/>
</dbReference>
<organism evidence="1 2">
    <name type="scientific">Luteitalea pratensis</name>
    <dbReference type="NCBI Taxonomy" id="1855912"/>
    <lineage>
        <taxon>Bacteria</taxon>
        <taxon>Pseudomonadati</taxon>
        <taxon>Acidobacteriota</taxon>
        <taxon>Vicinamibacteria</taxon>
        <taxon>Vicinamibacterales</taxon>
        <taxon>Vicinamibacteraceae</taxon>
        <taxon>Luteitalea</taxon>
    </lineage>
</organism>